<feature type="compositionally biased region" description="Acidic residues" evidence="9">
    <location>
        <begin position="1045"/>
        <end position="1071"/>
    </location>
</feature>
<sequence>MIPFLICHFLKEYGMDDLSEIVYQRLFDVGKITKRIDLDGLERQMSFNDFLNSVPACIIDVVTKYLTFFDRCRYRDCGEIGIENLIRNKDELIKLTSNIICGLEEYSKIYDSIDEICNSNVFFGLRSFYNDFFEFNSFSTLKFTHFFNKFCGDFINCSIVYSHQHIVDSEYGFVGDPAGIYLIKKDNTGNVLISGGDDGVLRLWNIYTGNLITSIKKNAGDITDFDVNSCNALVASCCGKGELILSIVIGNEWLPLAVISNQDRLTCIKFGYSKHNNMLKNDQIFQESELLISCGDSAIISIYKVKDLFMNGVSHFLSKNRLRKWRENTFEKFYKVFEKYESLLYSSYYSKNENSLFYQSPPLYRIDIFPLSPKAFDICLNPVYNPGYSSCYYEEEYILFSIGASLDPKNSCEEIKIHVMKNNFEVEYFRVRRDPWDNGYALVFIIPLDCDKKLQLLDIPCKYCDSPDVSFANNSQDLVIASDGGKINLWVTQKTTVCYYYSLVTYITERIISDSYSKRRSIVNINMNTDESDNENLPCSDGGLIDELSPLVISSVNNSRFVFREVPCNNGASNLNSTLNSNLVEFIDFVQWSCDDSFIIVANSVAQKSSLKRQKNTNSVVCVETCVSYFSRKNMKRVLDIVLPDTSSRTCNLIAHPLDPGVALCLTYGGGVFVTTLKEQINSIRPHIYTHILFEHKCPDNPYLNGTWLKNGLGFVISQKLGSLEFYYICNNQNSCGNILTQTYRFSLTEQLFLGDFCEMRKDQTFWLINPNTRKPLHFFPRSVIVNKSKKMYAELLQPPVPKESSLGLTINETLKFTSDLYPERMPYFDKLGSKSQVELASKLYLERTKKRMLYREKKYAELLQMNKSKYYPEKIMYEQLYSNQLIDEEFHSEVIESDNHSRYDSEYHVHNCNNEYEHDNDNIYDNNNINKKRRVIRSESYKQIKYPHFIFGEENFAIFIQNYDMTIGDQLEIESATSELALNDALFRPVKERRRNSREDVNIKVTNSYVQNTNSVDSEQINGNNRVSPAIIDYGTPQFSSISESEDDSSLSDQTISDENETENDSDLTSEDSLYNEIIVNTSNNASRRANRRLNSYDSMNDYDDNKFEYRYYEIQNLDFLWVPDCEDTQSNIVCKLCNIASTTIIGYDYLFKSNIENMPKLSRPVLHGVNGSIDFGPLIGPFNYFKSTKKANDSSNNNTSSGEEFENNNFYLHTRCLITIPFLYWEVIKEKIYTNIFDIIKKMYNPGLTHSRISNIEFTSTFFDTSLVVFPKTIKNCSFCNKYGATILCQGKKCNQQFHYHCSSLAFHSFPEYINSNYISPRESDFYWCDVMSFFIFYCPKCIQMKNSNVPYKANRENMVNSGEADNCKRDWLSSSEAIVSYAPQINDSLYFFPGPHYTTALDDLFFKQLFFTEESQKTNKRYTLKNNVKCDYVKCKLINISYSFPGRMESKIIAILTFSTCLSSGKVVLWQLRYSANDGPDYLVLEDDFERGLHNLYNRFRPGQEGFIFADNDWHEVVIKGISTGSVWESIEISWKVETENCNSLMVSPWEISEHAYPENNRKIDNVDNLRRIFTWVTTQTIGSLPFSFIDVFKNTIPYYSKKKSGNSPLYSNEVWVMHYWKEVPLPLCLSKMIERINRNYYRKLEGLVSDILLIRSNCEHFNMNNNYFVQGIRTIEYELLRLIFGRRLPRYILNGSSSLSEVKEEKDLERGHNSHISTKTESTQISKAYKRRPNE</sequence>
<dbReference type="Proteomes" id="UP001311799">
    <property type="component" value="Unassembled WGS sequence"/>
</dbReference>
<dbReference type="PROSITE" id="PS50014">
    <property type="entry name" value="BROMODOMAIN_2"/>
    <property type="match status" value="1"/>
</dbReference>
<evidence type="ECO:0000256" key="3">
    <source>
        <dbReference type="ARBA" id="ARBA00022737"/>
    </source>
</evidence>
<dbReference type="PROSITE" id="PS50082">
    <property type="entry name" value="WD_REPEATS_2"/>
    <property type="match status" value="1"/>
</dbReference>
<dbReference type="SUPFAM" id="SSF47370">
    <property type="entry name" value="Bromodomain"/>
    <property type="match status" value="1"/>
</dbReference>
<evidence type="ECO:0000256" key="1">
    <source>
        <dbReference type="ARBA" id="ARBA00022574"/>
    </source>
</evidence>
<name>A0AAV9XUK1_9CRYT</name>
<dbReference type="InterPro" id="IPR036322">
    <property type="entry name" value="WD40_repeat_dom_sf"/>
</dbReference>
<feature type="compositionally biased region" description="Basic and acidic residues" evidence="9">
    <location>
        <begin position="1706"/>
        <end position="1716"/>
    </location>
</feature>
<evidence type="ECO:0000256" key="9">
    <source>
        <dbReference type="SAM" id="MobiDB-lite"/>
    </source>
</evidence>
<dbReference type="GO" id="GO:0008360">
    <property type="term" value="P:regulation of cell shape"/>
    <property type="evidence" value="ECO:0007669"/>
    <property type="project" value="TreeGrafter"/>
</dbReference>
<keyword evidence="6 7" id="KW-0103">Bromodomain</keyword>
<dbReference type="GO" id="GO:0007010">
    <property type="term" value="P:cytoskeleton organization"/>
    <property type="evidence" value="ECO:0007669"/>
    <property type="project" value="TreeGrafter"/>
</dbReference>
<accession>A0AAV9XUK1</accession>
<dbReference type="InterPro" id="IPR019775">
    <property type="entry name" value="WD40_repeat_CS"/>
</dbReference>
<keyword evidence="12" id="KW-1185">Reference proteome</keyword>
<feature type="compositionally biased region" description="Polar residues" evidence="9">
    <location>
        <begin position="1718"/>
        <end position="1730"/>
    </location>
</feature>
<dbReference type="Gene3D" id="3.30.40.10">
    <property type="entry name" value="Zinc/RING finger domain, C3HC4 (zinc finger)"/>
    <property type="match status" value="1"/>
</dbReference>
<dbReference type="GO" id="GO:0005634">
    <property type="term" value="C:nucleus"/>
    <property type="evidence" value="ECO:0007669"/>
    <property type="project" value="TreeGrafter"/>
</dbReference>
<dbReference type="PANTHER" id="PTHR16266">
    <property type="entry name" value="WD REPEAT DOMAIN 9"/>
    <property type="match status" value="1"/>
</dbReference>
<feature type="repeat" description="WD" evidence="8">
    <location>
        <begin position="173"/>
        <end position="214"/>
    </location>
</feature>
<dbReference type="Pfam" id="PF00439">
    <property type="entry name" value="Bromodomain"/>
    <property type="match status" value="1"/>
</dbReference>
<keyword evidence="4" id="KW-0863">Zinc-finger</keyword>
<keyword evidence="1 8" id="KW-0853">WD repeat</keyword>
<proteinExistence type="predicted"/>
<evidence type="ECO:0000256" key="2">
    <source>
        <dbReference type="ARBA" id="ARBA00022723"/>
    </source>
</evidence>
<dbReference type="InterPro" id="IPR015943">
    <property type="entry name" value="WD40/YVTN_repeat-like_dom_sf"/>
</dbReference>
<dbReference type="PROSITE" id="PS50294">
    <property type="entry name" value="WD_REPEATS_REGION"/>
    <property type="match status" value="1"/>
</dbReference>
<dbReference type="InterPro" id="IPR036427">
    <property type="entry name" value="Bromodomain-like_sf"/>
</dbReference>
<evidence type="ECO:0000259" key="10">
    <source>
        <dbReference type="PROSITE" id="PS50014"/>
    </source>
</evidence>
<dbReference type="PROSITE" id="PS00678">
    <property type="entry name" value="WD_REPEATS_1"/>
    <property type="match status" value="1"/>
</dbReference>
<dbReference type="GO" id="GO:0008270">
    <property type="term" value="F:zinc ion binding"/>
    <property type="evidence" value="ECO:0007669"/>
    <property type="project" value="UniProtKB-KW"/>
</dbReference>
<keyword evidence="3" id="KW-0677">Repeat</keyword>
<dbReference type="SUPFAM" id="SSF50978">
    <property type="entry name" value="WD40 repeat-like"/>
    <property type="match status" value="1"/>
</dbReference>
<dbReference type="PANTHER" id="PTHR16266:SF17">
    <property type="entry name" value="BRWD3"/>
    <property type="match status" value="1"/>
</dbReference>
<evidence type="ECO:0000313" key="12">
    <source>
        <dbReference type="Proteomes" id="UP001311799"/>
    </source>
</evidence>
<keyword evidence="2" id="KW-0479">Metal-binding</keyword>
<dbReference type="InterPro" id="IPR001680">
    <property type="entry name" value="WD40_rpt"/>
</dbReference>
<organism evidence="11 12">
    <name type="scientific">Cryptosporidium xiaoi</name>
    <dbReference type="NCBI Taxonomy" id="659607"/>
    <lineage>
        <taxon>Eukaryota</taxon>
        <taxon>Sar</taxon>
        <taxon>Alveolata</taxon>
        <taxon>Apicomplexa</taxon>
        <taxon>Conoidasida</taxon>
        <taxon>Coccidia</taxon>
        <taxon>Eucoccidiorida</taxon>
        <taxon>Eimeriorina</taxon>
        <taxon>Cryptosporidiidae</taxon>
        <taxon>Cryptosporidium</taxon>
    </lineage>
</organism>
<comment type="caution">
    <text evidence="11">The sequence shown here is derived from an EMBL/GenBank/DDBJ whole genome shotgun (WGS) entry which is preliminary data.</text>
</comment>
<dbReference type="EMBL" id="JAWDEY010000035">
    <property type="protein sequence ID" value="KAK6587949.1"/>
    <property type="molecule type" value="Genomic_DNA"/>
</dbReference>
<feature type="region of interest" description="Disordered" evidence="9">
    <location>
        <begin position="1039"/>
        <end position="1074"/>
    </location>
</feature>
<keyword evidence="5" id="KW-0862">Zinc</keyword>
<evidence type="ECO:0000256" key="4">
    <source>
        <dbReference type="ARBA" id="ARBA00022771"/>
    </source>
</evidence>
<dbReference type="InterPro" id="IPR013083">
    <property type="entry name" value="Znf_RING/FYVE/PHD"/>
</dbReference>
<feature type="domain" description="Bromo" evidence="10">
    <location>
        <begin position="1623"/>
        <end position="1673"/>
    </location>
</feature>
<feature type="region of interest" description="Disordered" evidence="9">
    <location>
        <begin position="1706"/>
        <end position="1739"/>
    </location>
</feature>
<dbReference type="SMART" id="SM00249">
    <property type="entry name" value="PHD"/>
    <property type="match status" value="1"/>
</dbReference>
<protein>
    <submittedName>
        <fullName evidence="11">WD40-repeat protein</fullName>
    </submittedName>
</protein>
<dbReference type="GO" id="GO:0006357">
    <property type="term" value="P:regulation of transcription by RNA polymerase II"/>
    <property type="evidence" value="ECO:0007669"/>
    <property type="project" value="TreeGrafter"/>
</dbReference>
<evidence type="ECO:0000256" key="7">
    <source>
        <dbReference type="PROSITE-ProRule" id="PRU00035"/>
    </source>
</evidence>
<dbReference type="Gene3D" id="1.20.920.10">
    <property type="entry name" value="Bromodomain-like"/>
    <property type="match status" value="1"/>
</dbReference>
<evidence type="ECO:0000256" key="5">
    <source>
        <dbReference type="ARBA" id="ARBA00022833"/>
    </source>
</evidence>
<evidence type="ECO:0000256" key="6">
    <source>
        <dbReference type="ARBA" id="ARBA00023117"/>
    </source>
</evidence>
<evidence type="ECO:0000313" key="11">
    <source>
        <dbReference type="EMBL" id="KAK6587949.1"/>
    </source>
</evidence>
<evidence type="ECO:0000256" key="8">
    <source>
        <dbReference type="PROSITE-ProRule" id="PRU00221"/>
    </source>
</evidence>
<dbReference type="InterPro" id="IPR052060">
    <property type="entry name" value="Bromo_WD_repeat"/>
</dbReference>
<dbReference type="Gene3D" id="2.130.10.10">
    <property type="entry name" value="YVTN repeat-like/Quinoprotein amine dehydrogenase"/>
    <property type="match status" value="1"/>
</dbReference>
<reference evidence="11 12" key="1">
    <citation type="submission" date="2023-10" db="EMBL/GenBank/DDBJ databases">
        <title>Comparative genomics analysis reveals potential genetic determinants of host preference in Cryptosporidium xiaoi.</title>
        <authorList>
            <person name="Xiao L."/>
            <person name="Li J."/>
        </authorList>
    </citation>
    <scope>NUCLEOTIDE SEQUENCE [LARGE SCALE GENOMIC DNA]</scope>
    <source>
        <strain evidence="11 12">52996</strain>
    </source>
</reference>
<dbReference type="InterPro" id="IPR001965">
    <property type="entry name" value="Znf_PHD"/>
</dbReference>
<dbReference type="InterPro" id="IPR001487">
    <property type="entry name" value="Bromodomain"/>
</dbReference>
<gene>
    <name evidence="11" type="ORF">RS030_71047</name>
</gene>